<dbReference type="InterPro" id="IPR000873">
    <property type="entry name" value="AMP-dep_synth/lig_dom"/>
</dbReference>
<evidence type="ECO:0000256" key="4">
    <source>
        <dbReference type="ARBA" id="ARBA00022840"/>
    </source>
</evidence>
<dbReference type="SUPFAM" id="SSF47336">
    <property type="entry name" value="ACP-like"/>
    <property type="match status" value="1"/>
</dbReference>
<protein>
    <submittedName>
        <fullName evidence="6">Thioester reductase domain-containing protein</fullName>
    </submittedName>
</protein>
<keyword evidence="3" id="KW-0547">Nucleotide-binding</keyword>
<dbReference type="InterPro" id="IPR036736">
    <property type="entry name" value="ACP-like_sf"/>
</dbReference>
<dbReference type="CDD" id="cd17632">
    <property type="entry name" value="AFD_CAR-like"/>
    <property type="match status" value="1"/>
</dbReference>
<keyword evidence="2" id="KW-0597">Phosphoprotein</keyword>
<dbReference type="PANTHER" id="PTHR43272">
    <property type="entry name" value="LONG-CHAIN-FATTY-ACID--COA LIGASE"/>
    <property type="match status" value="1"/>
</dbReference>
<dbReference type="SUPFAM" id="SSF51735">
    <property type="entry name" value="NAD(P)-binding Rossmann-fold domains"/>
    <property type="match status" value="1"/>
</dbReference>
<name>A0ABT3S7W5_9MYCO</name>
<dbReference type="InterPro" id="IPR046407">
    <property type="entry name" value="CAR"/>
</dbReference>
<dbReference type="Proteomes" id="UP001300745">
    <property type="component" value="Unassembled WGS sequence"/>
</dbReference>
<dbReference type="InterPro" id="IPR009081">
    <property type="entry name" value="PP-bd_ACP"/>
</dbReference>
<organism evidence="6 7">
    <name type="scientific">Mycobacterium pinniadriaticum</name>
    <dbReference type="NCBI Taxonomy" id="2994102"/>
    <lineage>
        <taxon>Bacteria</taxon>
        <taxon>Bacillati</taxon>
        <taxon>Actinomycetota</taxon>
        <taxon>Actinomycetes</taxon>
        <taxon>Mycobacteriales</taxon>
        <taxon>Mycobacteriaceae</taxon>
        <taxon>Mycobacterium</taxon>
    </lineage>
</organism>
<evidence type="ECO:0000259" key="5">
    <source>
        <dbReference type="PROSITE" id="PS50075"/>
    </source>
</evidence>
<dbReference type="PROSITE" id="PS00012">
    <property type="entry name" value="PHOSPHOPANTETHEINE"/>
    <property type="match status" value="1"/>
</dbReference>
<reference evidence="6 7" key="1">
    <citation type="submission" date="2022-11" db="EMBL/GenBank/DDBJ databases">
        <title>Mycobacterium sp. nov.</title>
        <authorList>
            <person name="Papic B."/>
            <person name="Spicic S."/>
            <person name="Duvnjak S."/>
        </authorList>
    </citation>
    <scope>NUCLEOTIDE SEQUENCE [LARGE SCALE GENOMIC DNA]</scope>
    <source>
        <strain evidence="6 7">CVI_P4</strain>
    </source>
</reference>
<sequence>MAFVGRSDVKDPGAQQEQWDRIARRRERLYTDDAQFATTKPDDAVAAAARQPGLRIAQVMATVMEGYADRPALGARVRELHTDPATGHTSLRFLPDFATTSYRQLWDRVRAVAADWHHHRENPVMTGDFVCVLGFASIDYAVIELACIHLGAVVVPLQTSAPATQHAPILTETQPRILLASIESLDTAVEALLAGAAPQRLIVFDYEPCDHTHRARFDAATQRLTGAGGALTIEVLDAIVDAAADLSPAPLHVAADDEDPLAWVFYTSGTTGTPKGAMLTESLCIGSWLAQSDQPVITLSYMPMSHLIGYGYVLMTLANGGTSYFAASSDLSTLFDDLAAARPTTLSLVPRVCEMFYHHYLGELDKATIAGADEKEAGERLREDLRERVLGGRVLACGCGSAALSPEIKDFMESVLDQHLMIGYSSTEIAGGMLLADEHVLRPPVIDYKLDDVPELGYFTTDKPFPRGELLVKSERFMAGYYKRPDLTATMYDAGGYYRTGDIMAEVAPDKLRFVDRRNNVIKLSQGEFVAVARLEALYTKSPLVRQIYLYGSSERAFLLGIVVPTDPASSTSAIAESLLEIAHENQLNSYEIPRDFLIETEPFSLENGLLSGVGKFLRPKLKDRYGQRLEQRYAELADNQARQLRALRAEGSALPVSEVVTRAVQATLGLSPGNIVPNARFIDLGGDSLSALTISRLLADIIGAEVPVGVVTDPTGSLAALAAFIERQRNSDSKMTFGSVHGAGAAEIRAADLTLDKFIDAEILQAATALLRPTAEIQSVLVTGVTGFLGRFLGLEWLQRMADVGGTVIYLARGADAAGARARIEAALESDPALLQRFRALADRHLEIIAADIGEPGWGLDDATWARLADSIDLIVHPAAHVNHVLPYDQLFAANVAGTAELIRLALTTKLKTIHYISTMGVTAVTDHIVGEDADIRLDVPVVSLSDGYANGYGVSKWASEVLLREAHDLCNLPVAVFRPGMILADSRYDGQLNVPDIFTRLLYSVIATGVAPSSFYVGGARAHYEGLPVDFLAGAVAEVGTLGGDAFQTYNTTNPHDDGVSLDTFVDWLTDGGFPVRRIDDYDEWLRRFETAMQALPERARQQSVLAVLDVYRHPAAAVPGSPVPAARFRAAVESAGREIPSISRELIAKYVDDMRLLGML</sequence>
<dbReference type="RefSeq" id="WP_265994977.1">
    <property type="nucleotide sequence ID" value="NZ_JAPJDN010000002.1"/>
</dbReference>
<dbReference type="InterPro" id="IPR036291">
    <property type="entry name" value="NAD(P)-bd_dom_sf"/>
</dbReference>
<dbReference type="SUPFAM" id="SSF56801">
    <property type="entry name" value="Acetyl-CoA synthetase-like"/>
    <property type="match status" value="1"/>
</dbReference>
<keyword evidence="1" id="KW-0596">Phosphopantetheine</keyword>
<dbReference type="NCBIfam" id="TIGR01746">
    <property type="entry name" value="Thioester-redct"/>
    <property type="match status" value="1"/>
</dbReference>
<dbReference type="Pfam" id="PF07993">
    <property type="entry name" value="NAD_binding_4"/>
    <property type="match status" value="1"/>
</dbReference>
<dbReference type="Pfam" id="PF00501">
    <property type="entry name" value="AMP-binding"/>
    <property type="match status" value="1"/>
</dbReference>
<dbReference type="PROSITE" id="PS00455">
    <property type="entry name" value="AMP_BINDING"/>
    <property type="match status" value="1"/>
</dbReference>
<dbReference type="InterPro" id="IPR010080">
    <property type="entry name" value="Thioester_reductase-like_dom"/>
</dbReference>
<evidence type="ECO:0000313" key="6">
    <source>
        <dbReference type="EMBL" id="MCX2935600.1"/>
    </source>
</evidence>
<dbReference type="InterPro" id="IPR013120">
    <property type="entry name" value="FAR_NAD-bd"/>
</dbReference>
<dbReference type="InterPro" id="IPR020845">
    <property type="entry name" value="AMP-binding_CS"/>
</dbReference>
<dbReference type="InterPro" id="IPR006162">
    <property type="entry name" value="Ppantetheine_attach_site"/>
</dbReference>
<dbReference type="Pfam" id="PF00550">
    <property type="entry name" value="PP-binding"/>
    <property type="match status" value="1"/>
</dbReference>
<dbReference type="NCBIfam" id="NF041592">
    <property type="entry name" value="carboxyl_red"/>
    <property type="match status" value="1"/>
</dbReference>
<evidence type="ECO:0000313" key="7">
    <source>
        <dbReference type="Proteomes" id="UP001300745"/>
    </source>
</evidence>
<dbReference type="InterPro" id="IPR042099">
    <property type="entry name" value="ANL_N_sf"/>
</dbReference>
<accession>A0ABT3S7W5</accession>
<dbReference type="PANTHER" id="PTHR43272:SF33">
    <property type="entry name" value="AMP-BINDING DOMAIN-CONTAINING PROTEIN-RELATED"/>
    <property type="match status" value="1"/>
</dbReference>
<comment type="caution">
    <text evidence="6">The sequence shown here is derived from an EMBL/GenBank/DDBJ whole genome shotgun (WGS) entry which is preliminary data.</text>
</comment>
<gene>
    <name evidence="6" type="ORF">ORI27_02730</name>
</gene>
<dbReference type="EMBL" id="JAPJDO010000002">
    <property type="protein sequence ID" value="MCX2935600.1"/>
    <property type="molecule type" value="Genomic_DNA"/>
</dbReference>
<keyword evidence="7" id="KW-1185">Reference proteome</keyword>
<dbReference type="SMART" id="SM00823">
    <property type="entry name" value="PKS_PP"/>
    <property type="match status" value="1"/>
</dbReference>
<feature type="domain" description="Carrier" evidence="5">
    <location>
        <begin position="655"/>
        <end position="730"/>
    </location>
</feature>
<proteinExistence type="predicted"/>
<dbReference type="PROSITE" id="PS50075">
    <property type="entry name" value="CARRIER"/>
    <property type="match status" value="1"/>
</dbReference>
<dbReference type="Gene3D" id="3.40.50.12780">
    <property type="entry name" value="N-terminal domain of ligase-like"/>
    <property type="match status" value="1"/>
</dbReference>
<dbReference type="InterPro" id="IPR020806">
    <property type="entry name" value="PKS_PP-bd"/>
</dbReference>
<keyword evidence="4" id="KW-0067">ATP-binding</keyword>
<evidence type="ECO:0000256" key="1">
    <source>
        <dbReference type="ARBA" id="ARBA00022450"/>
    </source>
</evidence>
<evidence type="ECO:0000256" key="3">
    <source>
        <dbReference type="ARBA" id="ARBA00022741"/>
    </source>
</evidence>
<evidence type="ECO:0000256" key="2">
    <source>
        <dbReference type="ARBA" id="ARBA00022553"/>
    </source>
</evidence>
<dbReference type="Gene3D" id="3.40.50.720">
    <property type="entry name" value="NAD(P)-binding Rossmann-like Domain"/>
    <property type="match status" value="1"/>
</dbReference>
<dbReference type="Gene3D" id="1.10.1200.10">
    <property type="entry name" value="ACP-like"/>
    <property type="match status" value="1"/>
</dbReference>